<keyword evidence="2" id="KW-1185">Reference proteome</keyword>
<protein>
    <submittedName>
        <fullName evidence="1">GatB/YqeY domain-containing protein</fullName>
    </submittedName>
</protein>
<dbReference type="RefSeq" id="WP_187247907.1">
    <property type="nucleotide sequence ID" value="NZ_BAAAOK010000066.1"/>
</dbReference>
<accession>A0ABR7M169</accession>
<dbReference type="EMBL" id="JABVEC010000050">
    <property type="protein sequence ID" value="MBC6470867.1"/>
    <property type="molecule type" value="Genomic_DNA"/>
</dbReference>
<evidence type="ECO:0000313" key="2">
    <source>
        <dbReference type="Proteomes" id="UP000805614"/>
    </source>
</evidence>
<name>A0ABR7M169_9ACTN</name>
<sequence length="151" mass="16305">MSALKEKLRSDLSAAMKARDEVRTRTLRMSLTAVTNEEVAGKQSRELSDDEIVKVLIREAKKRREAAEAFAQAGRDEQAAAERAEGTVLEEYLPAQLSDEELADLVAAAIAETGAEGPRAMGQVMKVLNPKVAGRAEGGRVAAEVKRRLTG</sequence>
<dbReference type="Proteomes" id="UP000805614">
    <property type="component" value="Unassembled WGS sequence"/>
</dbReference>
<dbReference type="InterPro" id="IPR019004">
    <property type="entry name" value="YqeY/Aim41"/>
</dbReference>
<dbReference type="PANTHER" id="PTHR28055">
    <property type="entry name" value="ALTERED INHERITANCE OF MITOCHONDRIA PROTEIN 41, MITOCHONDRIAL"/>
    <property type="match status" value="1"/>
</dbReference>
<dbReference type="Gene3D" id="1.10.1510.10">
    <property type="entry name" value="Uncharacterised protein YqeY/AIM41 PF09424, N-terminal domain"/>
    <property type="match status" value="1"/>
</dbReference>
<evidence type="ECO:0000313" key="1">
    <source>
        <dbReference type="EMBL" id="MBC6470867.1"/>
    </source>
</evidence>
<dbReference type="SUPFAM" id="SSF89095">
    <property type="entry name" value="GatB/YqeY motif"/>
    <property type="match status" value="1"/>
</dbReference>
<dbReference type="Gene3D" id="1.10.10.410">
    <property type="match status" value="1"/>
</dbReference>
<proteinExistence type="predicted"/>
<dbReference type="InterPro" id="IPR003789">
    <property type="entry name" value="Asn/Gln_tRNA_amidoTrase-B-like"/>
</dbReference>
<dbReference type="InterPro" id="IPR023168">
    <property type="entry name" value="GatB_Yqey_C_2"/>
</dbReference>
<dbReference type="InterPro" id="IPR042184">
    <property type="entry name" value="YqeY/Aim41_N"/>
</dbReference>
<gene>
    <name evidence="1" type="ORF">HKK74_36065</name>
</gene>
<dbReference type="Pfam" id="PF09424">
    <property type="entry name" value="YqeY"/>
    <property type="match status" value="1"/>
</dbReference>
<dbReference type="PANTHER" id="PTHR28055:SF1">
    <property type="entry name" value="ALTERED INHERITANCE OF MITOCHONDRIA PROTEIN 41, MITOCHONDRIAL"/>
    <property type="match status" value="1"/>
</dbReference>
<comment type="caution">
    <text evidence="1">The sequence shown here is derived from an EMBL/GenBank/DDBJ whole genome shotgun (WGS) entry which is preliminary data.</text>
</comment>
<organism evidence="1 2">
    <name type="scientific">Actinomadura alba</name>
    <dbReference type="NCBI Taxonomy" id="406431"/>
    <lineage>
        <taxon>Bacteria</taxon>
        <taxon>Bacillati</taxon>
        <taxon>Actinomycetota</taxon>
        <taxon>Actinomycetes</taxon>
        <taxon>Streptosporangiales</taxon>
        <taxon>Thermomonosporaceae</taxon>
        <taxon>Actinomadura</taxon>
    </lineage>
</organism>
<reference evidence="1 2" key="1">
    <citation type="submission" date="2020-06" db="EMBL/GenBank/DDBJ databases">
        <title>Actinomadura xiongansis sp. nov., isolated from soil of Baiyangdian.</title>
        <authorList>
            <person name="Zhang X."/>
        </authorList>
    </citation>
    <scope>NUCLEOTIDE SEQUENCE [LARGE SCALE GENOMIC DNA]</scope>
    <source>
        <strain evidence="1 2">HBUM206468</strain>
    </source>
</reference>